<dbReference type="AlphaFoldDB" id="A0A5E6TS39"/>
<accession>A0A5E6TS39</accession>
<sequence length="48" mass="5357">MVVPWRLLGALALALVVAGFGSAWQYQDWRYGRQLAEQARLNTAPPTN</sequence>
<evidence type="ECO:0000313" key="1">
    <source>
        <dbReference type="EMBL" id="VVM93763.1"/>
    </source>
</evidence>
<gene>
    <name evidence="1" type="ORF">PS655_02954</name>
</gene>
<evidence type="ECO:0000313" key="2">
    <source>
        <dbReference type="Proteomes" id="UP000327167"/>
    </source>
</evidence>
<organism evidence="1 2">
    <name type="scientific">Pseudomonas fluorescens</name>
    <dbReference type="NCBI Taxonomy" id="294"/>
    <lineage>
        <taxon>Bacteria</taxon>
        <taxon>Pseudomonadati</taxon>
        <taxon>Pseudomonadota</taxon>
        <taxon>Gammaproteobacteria</taxon>
        <taxon>Pseudomonadales</taxon>
        <taxon>Pseudomonadaceae</taxon>
        <taxon>Pseudomonas</taxon>
    </lineage>
</organism>
<name>A0A5E6TS39_PSEFL</name>
<reference evidence="1 2" key="1">
    <citation type="submission" date="2019-09" db="EMBL/GenBank/DDBJ databases">
        <authorList>
            <person name="Chandra G."/>
            <person name="Truman W A."/>
        </authorList>
    </citation>
    <scope>NUCLEOTIDE SEQUENCE [LARGE SCALE GENOMIC DNA]</scope>
    <source>
        <strain evidence="1">PS655</strain>
    </source>
</reference>
<dbReference type="EMBL" id="CABVHJ010000008">
    <property type="protein sequence ID" value="VVM93763.1"/>
    <property type="molecule type" value="Genomic_DNA"/>
</dbReference>
<dbReference type="Proteomes" id="UP000327167">
    <property type="component" value="Unassembled WGS sequence"/>
</dbReference>
<dbReference type="RefSeq" id="WP_412071515.1">
    <property type="nucleotide sequence ID" value="NZ_CABVHJ010000008.1"/>
</dbReference>
<proteinExistence type="predicted"/>
<protein>
    <submittedName>
        <fullName evidence="1">Uncharacterized protein</fullName>
    </submittedName>
</protein>